<name>A0A843VXP2_COLES</name>
<reference evidence="1" key="1">
    <citation type="submission" date="2017-07" db="EMBL/GenBank/DDBJ databases">
        <title>Taro Niue Genome Assembly and Annotation.</title>
        <authorList>
            <person name="Atibalentja N."/>
            <person name="Keating K."/>
            <person name="Fields C.J."/>
        </authorList>
    </citation>
    <scope>NUCLEOTIDE SEQUENCE</scope>
    <source>
        <strain evidence="1">Niue_2</strain>
        <tissue evidence="1">Leaf</tissue>
    </source>
</reference>
<organism evidence="1 2">
    <name type="scientific">Colocasia esculenta</name>
    <name type="common">Wild taro</name>
    <name type="synonym">Arum esculentum</name>
    <dbReference type="NCBI Taxonomy" id="4460"/>
    <lineage>
        <taxon>Eukaryota</taxon>
        <taxon>Viridiplantae</taxon>
        <taxon>Streptophyta</taxon>
        <taxon>Embryophyta</taxon>
        <taxon>Tracheophyta</taxon>
        <taxon>Spermatophyta</taxon>
        <taxon>Magnoliopsida</taxon>
        <taxon>Liliopsida</taxon>
        <taxon>Araceae</taxon>
        <taxon>Aroideae</taxon>
        <taxon>Colocasieae</taxon>
        <taxon>Colocasia</taxon>
    </lineage>
</organism>
<dbReference type="EMBL" id="NMUH01002542">
    <property type="protein sequence ID" value="MQM00626.1"/>
    <property type="molecule type" value="Genomic_DNA"/>
</dbReference>
<proteinExistence type="predicted"/>
<dbReference type="Proteomes" id="UP000652761">
    <property type="component" value="Unassembled WGS sequence"/>
</dbReference>
<gene>
    <name evidence="1" type="ORF">Taro_033361</name>
</gene>
<protein>
    <submittedName>
        <fullName evidence="1">Uncharacterized protein</fullName>
    </submittedName>
</protein>
<comment type="caution">
    <text evidence="1">The sequence shown here is derived from an EMBL/GenBank/DDBJ whole genome shotgun (WGS) entry which is preliminary data.</text>
</comment>
<accession>A0A843VXP2</accession>
<dbReference type="AlphaFoldDB" id="A0A843VXP2"/>
<evidence type="ECO:0000313" key="1">
    <source>
        <dbReference type="EMBL" id="MQM00626.1"/>
    </source>
</evidence>
<keyword evidence="2" id="KW-1185">Reference proteome</keyword>
<sequence length="73" mass="8294">MLLSLPGTPSPARLLERVLRVVGVLKSRTWSRRGKRWGHRRRVVCRALLAGLVLRGETSQQLPPRRTEETGPQ</sequence>
<evidence type="ECO:0000313" key="2">
    <source>
        <dbReference type="Proteomes" id="UP000652761"/>
    </source>
</evidence>